<gene>
    <name evidence="6" type="primary">nadK</name>
    <name evidence="7" type="ORF">H9847_03500</name>
</gene>
<reference evidence="7" key="1">
    <citation type="journal article" date="2021" name="PeerJ">
        <title>Extensive microbial diversity within the chicken gut microbiome revealed by metagenomics and culture.</title>
        <authorList>
            <person name="Gilroy R."/>
            <person name="Ravi A."/>
            <person name="Getino M."/>
            <person name="Pursley I."/>
            <person name="Horton D.L."/>
            <person name="Alikhan N.F."/>
            <person name="Baker D."/>
            <person name="Gharbi K."/>
            <person name="Hall N."/>
            <person name="Watson M."/>
            <person name="Adriaenssens E.M."/>
            <person name="Foster-Nyarko E."/>
            <person name="Jarju S."/>
            <person name="Secka A."/>
            <person name="Antonio M."/>
            <person name="Oren A."/>
            <person name="Chaudhuri R.R."/>
            <person name="La Ragione R."/>
            <person name="Hildebrand F."/>
            <person name="Pallen M.J."/>
        </authorList>
    </citation>
    <scope>NUCLEOTIDE SEQUENCE</scope>
    <source>
        <strain evidence="7">378</strain>
    </source>
</reference>
<dbReference type="Pfam" id="PF20143">
    <property type="entry name" value="NAD_kinase_C"/>
    <property type="match status" value="1"/>
</dbReference>
<keyword evidence="1 6" id="KW-0808">Transferase</keyword>
<dbReference type="InterPro" id="IPR017438">
    <property type="entry name" value="ATP-NAD_kinase_N"/>
</dbReference>
<comment type="cofactor">
    <cofactor evidence="6">
        <name>a divalent metal cation</name>
        <dbReference type="ChEBI" id="CHEBI:60240"/>
    </cofactor>
</comment>
<comment type="catalytic activity">
    <reaction evidence="5 6">
        <text>NAD(+) + ATP = ADP + NADP(+) + H(+)</text>
        <dbReference type="Rhea" id="RHEA:18629"/>
        <dbReference type="ChEBI" id="CHEBI:15378"/>
        <dbReference type="ChEBI" id="CHEBI:30616"/>
        <dbReference type="ChEBI" id="CHEBI:57540"/>
        <dbReference type="ChEBI" id="CHEBI:58349"/>
        <dbReference type="ChEBI" id="CHEBI:456216"/>
        <dbReference type="EC" id="2.7.1.23"/>
    </reaction>
</comment>
<feature type="active site" description="Proton acceptor" evidence="6">
    <location>
        <position position="84"/>
    </location>
</feature>
<dbReference type="InterPro" id="IPR002504">
    <property type="entry name" value="NADK"/>
</dbReference>
<keyword evidence="6" id="KW-0547">Nucleotide-binding</keyword>
<dbReference type="PANTHER" id="PTHR20275">
    <property type="entry name" value="NAD KINASE"/>
    <property type="match status" value="1"/>
</dbReference>
<keyword evidence="6" id="KW-0067">ATP-binding</keyword>
<sequence length="312" mass="33890">MADIQASGQHAKANKQIKKAVIVSKVYHRPVGGAINEIAAMLTRLGVKAFVDQNTAVGFNLDQVPIISRRSIRDTDLIIVVGGDGSLLGAARSLVDLEVPMLGVNRGHLGLLTDISPADVESALEKIVNGYYTTEDRMMLDVRVFRRDEEGVEELLGQSLALNETVVHSGILAHMIVCRVSINGNYMYTLRADGIIVGTPTGSTAYSLSAGGPIIEPHLDVLSLVPMFPQSLNCSPIILPGKSKVEIEFEIKDNAPEWVNVNCDGQATIRADTKCIVCVRPHQNPLRLIHPAGYDYYSVLRQKLGWGQSLVN</sequence>
<feature type="binding site" evidence="6">
    <location>
        <position position="174"/>
    </location>
    <ligand>
        <name>NAD(+)</name>
        <dbReference type="ChEBI" id="CHEBI:57540"/>
    </ligand>
</feature>
<comment type="caution">
    <text evidence="7">The sequence shown here is derived from an EMBL/GenBank/DDBJ whole genome shotgun (WGS) entry which is preliminary data.</text>
</comment>
<dbReference type="GO" id="GO:0019674">
    <property type="term" value="P:NAD+ metabolic process"/>
    <property type="evidence" value="ECO:0007669"/>
    <property type="project" value="InterPro"/>
</dbReference>
<feature type="binding site" evidence="6">
    <location>
        <begin position="204"/>
        <end position="209"/>
    </location>
    <ligand>
        <name>NAD(+)</name>
        <dbReference type="ChEBI" id="CHEBI:57540"/>
    </ligand>
</feature>
<feature type="binding site" evidence="6">
    <location>
        <begin position="84"/>
        <end position="85"/>
    </location>
    <ligand>
        <name>NAD(+)</name>
        <dbReference type="ChEBI" id="CHEBI:57540"/>
    </ligand>
</feature>
<evidence type="ECO:0000256" key="4">
    <source>
        <dbReference type="ARBA" id="ARBA00023027"/>
    </source>
</evidence>
<dbReference type="GO" id="GO:0051287">
    <property type="term" value="F:NAD binding"/>
    <property type="evidence" value="ECO:0007669"/>
    <property type="project" value="UniProtKB-ARBA"/>
</dbReference>
<dbReference type="GO" id="GO:0003951">
    <property type="term" value="F:NAD+ kinase activity"/>
    <property type="evidence" value="ECO:0007669"/>
    <property type="project" value="UniProtKB-UniRule"/>
</dbReference>
<dbReference type="HAMAP" id="MF_00361">
    <property type="entry name" value="NAD_kinase"/>
    <property type="match status" value="1"/>
</dbReference>
<evidence type="ECO:0000256" key="5">
    <source>
        <dbReference type="ARBA" id="ARBA00047925"/>
    </source>
</evidence>
<dbReference type="EC" id="2.7.1.23" evidence="6"/>
<dbReference type="EMBL" id="JAHLFE010000065">
    <property type="protein sequence ID" value="MBU3843923.1"/>
    <property type="molecule type" value="Genomic_DNA"/>
</dbReference>
<dbReference type="GO" id="GO:0005524">
    <property type="term" value="F:ATP binding"/>
    <property type="evidence" value="ECO:0007669"/>
    <property type="project" value="UniProtKB-KW"/>
</dbReference>
<comment type="subcellular location">
    <subcellularLocation>
        <location evidence="6">Cytoplasm</location>
    </subcellularLocation>
</comment>
<organism evidence="7 8">
    <name type="scientific">Candidatus Anaerobiospirillum pullicola</name>
    <dbReference type="NCBI Taxonomy" id="2838451"/>
    <lineage>
        <taxon>Bacteria</taxon>
        <taxon>Pseudomonadati</taxon>
        <taxon>Pseudomonadota</taxon>
        <taxon>Gammaproteobacteria</taxon>
        <taxon>Aeromonadales</taxon>
        <taxon>Succinivibrionaceae</taxon>
        <taxon>Anaerobiospirillum</taxon>
    </lineage>
</organism>
<dbReference type="Gene3D" id="2.60.200.30">
    <property type="entry name" value="Probable inorganic polyphosphate/atp-NAD kinase, domain 2"/>
    <property type="match status" value="1"/>
</dbReference>
<keyword evidence="6" id="KW-0963">Cytoplasm</keyword>
<keyword evidence="3 6" id="KW-0521">NADP</keyword>
<comment type="function">
    <text evidence="6">Involved in the regulation of the intracellular balance of NAD and NADP, and is a key enzyme in the biosynthesis of NADP. Catalyzes specifically the phosphorylation on 2'-hydroxyl of the adenosine moiety of NAD to yield NADP.</text>
</comment>
<protein>
    <recommendedName>
        <fullName evidence="6">NAD kinase</fullName>
        <ecNumber evidence="6">2.7.1.23</ecNumber>
    </recommendedName>
    <alternativeName>
        <fullName evidence="6">ATP-dependent NAD kinase</fullName>
    </alternativeName>
</protein>
<dbReference type="GO" id="GO:0006741">
    <property type="term" value="P:NADP+ biosynthetic process"/>
    <property type="evidence" value="ECO:0007669"/>
    <property type="project" value="UniProtKB-UniRule"/>
</dbReference>
<feature type="binding site" evidence="6">
    <location>
        <position position="191"/>
    </location>
    <ligand>
        <name>NAD(+)</name>
        <dbReference type="ChEBI" id="CHEBI:57540"/>
    </ligand>
</feature>
<dbReference type="GO" id="GO:0005737">
    <property type="term" value="C:cytoplasm"/>
    <property type="evidence" value="ECO:0007669"/>
    <property type="project" value="UniProtKB-SubCell"/>
</dbReference>
<keyword evidence="4 6" id="KW-0520">NAD</keyword>
<feature type="binding site" evidence="6">
    <location>
        <position position="266"/>
    </location>
    <ligand>
        <name>NAD(+)</name>
        <dbReference type="ChEBI" id="CHEBI:57540"/>
    </ligand>
</feature>
<evidence type="ECO:0000313" key="8">
    <source>
        <dbReference type="Proteomes" id="UP000733611"/>
    </source>
</evidence>
<feature type="binding site" evidence="6">
    <location>
        <position position="193"/>
    </location>
    <ligand>
        <name>NAD(+)</name>
        <dbReference type="ChEBI" id="CHEBI:57540"/>
    </ligand>
</feature>
<proteinExistence type="inferred from homology"/>
<dbReference type="Proteomes" id="UP000733611">
    <property type="component" value="Unassembled WGS sequence"/>
</dbReference>
<feature type="binding site" evidence="6">
    <location>
        <begin position="163"/>
        <end position="164"/>
    </location>
    <ligand>
        <name>NAD(+)</name>
        <dbReference type="ChEBI" id="CHEBI:57540"/>
    </ligand>
</feature>
<dbReference type="InterPro" id="IPR017437">
    <property type="entry name" value="ATP-NAD_kinase_PpnK-typ_C"/>
</dbReference>
<evidence type="ECO:0000256" key="6">
    <source>
        <dbReference type="HAMAP-Rule" id="MF_00361"/>
    </source>
</evidence>
<dbReference type="AlphaFoldDB" id="A0A948TFS2"/>
<evidence type="ECO:0000256" key="2">
    <source>
        <dbReference type="ARBA" id="ARBA00022777"/>
    </source>
</evidence>
<dbReference type="SUPFAM" id="SSF111331">
    <property type="entry name" value="NAD kinase/diacylglycerol kinase-like"/>
    <property type="match status" value="1"/>
</dbReference>
<comment type="caution">
    <text evidence="6">Lacks conserved residue(s) required for the propagation of feature annotation.</text>
</comment>
<evidence type="ECO:0000256" key="3">
    <source>
        <dbReference type="ARBA" id="ARBA00022857"/>
    </source>
</evidence>
<dbReference type="GO" id="GO:0046872">
    <property type="term" value="F:metal ion binding"/>
    <property type="evidence" value="ECO:0007669"/>
    <property type="project" value="UniProtKB-UniRule"/>
</dbReference>
<evidence type="ECO:0000313" key="7">
    <source>
        <dbReference type="EMBL" id="MBU3843923.1"/>
    </source>
</evidence>
<keyword evidence="2 6" id="KW-0418">Kinase</keyword>
<dbReference type="Gene3D" id="3.40.50.10330">
    <property type="entry name" value="Probable inorganic polyphosphate/atp-NAD kinase, domain 1"/>
    <property type="match status" value="1"/>
</dbReference>
<dbReference type="PANTHER" id="PTHR20275:SF0">
    <property type="entry name" value="NAD KINASE"/>
    <property type="match status" value="1"/>
</dbReference>
<comment type="similarity">
    <text evidence="6">Belongs to the NAD kinase family.</text>
</comment>
<dbReference type="InterPro" id="IPR016064">
    <property type="entry name" value="NAD/diacylglycerol_kinase_sf"/>
</dbReference>
<name>A0A948TFS2_9GAMM</name>
<accession>A0A948TFS2</accession>
<evidence type="ECO:0000256" key="1">
    <source>
        <dbReference type="ARBA" id="ARBA00022679"/>
    </source>
</evidence>
<dbReference type="Pfam" id="PF01513">
    <property type="entry name" value="NAD_kinase"/>
    <property type="match status" value="1"/>
</dbReference>
<reference evidence="7" key="2">
    <citation type="submission" date="2021-04" db="EMBL/GenBank/DDBJ databases">
        <authorList>
            <person name="Gilroy R."/>
        </authorList>
    </citation>
    <scope>NUCLEOTIDE SEQUENCE</scope>
    <source>
        <strain evidence="7">378</strain>
    </source>
</reference>